<name>A0A9N9PPW7_9HELO</name>
<organism evidence="2 3">
    <name type="scientific">Hymenoscyphus fraxineus</name>
    <dbReference type="NCBI Taxonomy" id="746836"/>
    <lineage>
        <taxon>Eukaryota</taxon>
        <taxon>Fungi</taxon>
        <taxon>Dikarya</taxon>
        <taxon>Ascomycota</taxon>
        <taxon>Pezizomycotina</taxon>
        <taxon>Leotiomycetes</taxon>
        <taxon>Helotiales</taxon>
        <taxon>Helotiaceae</taxon>
        <taxon>Hymenoscyphus</taxon>
    </lineage>
</organism>
<evidence type="ECO:0000313" key="3">
    <source>
        <dbReference type="Proteomes" id="UP000696280"/>
    </source>
</evidence>
<gene>
    <name evidence="2" type="ORF">HYFRA_00007371</name>
</gene>
<feature type="region of interest" description="Disordered" evidence="1">
    <location>
        <begin position="25"/>
        <end position="62"/>
    </location>
</feature>
<dbReference type="EMBL" id="CAJVRL010000043">
    <property type="protein sequence ID" value="CAG8951455.1"/>
    <property type="molecule type" value="Genomic_DNA"/>
</dbReference>
<comment type="caution">
    <text evidence="2">The sequence shown here is derived from an EMBL/GenBank/DDBJ whole genome shotgun (WGS) entry which is preliminary data.</text>
</comment>
<dbReference type="AlphaFoldDB" id="A0A9N9PPW7"/>
<proteinExistence type="predicted"/>
<sequence>MGLGHSLRWNGREFTMINISRSLIVSRRSSASSRESDPRLDESAEPSSGPLALPQPCEDAIP</sequence>
<protein>
    <submittedName>
        <fullName evidence="2">Uncharacterized protein</fullName>
    </submittedName>
</protein>
<keyword evidence="3" id="KW-1185">Reference proteome</keyword>
<evidence type="ECO:0000313" key="2">
    <source>
        <dbReference type="EMBL" id="CAG8951455.1"/>
    </source>
</evidence>
<dbReference type="Proteomes" id="UP000696280">
    <property type="component" value="Unassembled WGS sequence"/>
</dbReference>
<reference evidence="2" key="1">
    <citation type="submission" date="2021-07" db="EMBL/GenBank/DDBJ databases">
        <authorList>
            <person name="Durling M."/>
        </authorList>
    </citation>
    <scope>NUCLEOTIDE SEQUENCE</scope>
</reference>
<evidence type="ECO:0000256" key="1">
    <source>
        <dbReference type="SAM" id="MobiDB-lite"/>
    </source>
</evidence>
<accession>A0A9N9PPW7</accession>